<keyword evidence="2" id="KW-1133">Transmembrane helix</keyword>
<sequence length="89" mass="9821">MKGEEIVYGICLPTTSFSAIFVLLALLTVISVLVSGFVCYQRQLQKVAEESAPKPIPRRSSFRTIFKQSSEGAKPKRKHEVGIPPPAVF</sequence>
<evidence type="ECO:0000313" key="3">
    <source>
        <dbReference type="EMBL" id="CDW43939.1"/>
    </source>
</evidence>
<dbReference type="AlphaFoldDB" id="A0A0K2V0D7"/>
<evidence type="ECO:0000256" key="1">
    <source>
        <dbReference type="SAM" id="MobiDB-lite"/>
    </source>
</evidence>
<evidence type="ECO:0000256" key="2">
    <source>
        <dbReference type="SAM" id="Phobius"/>
    </source>
</evidence>
<accession>A0A0K2V0D7</accession>
<organism evidence="3">
    <name type="scientific">Lepeophtheirus salmonis</name>
    <name type="common">Salmon louse</name>
    <name type="synonym">Caligus salmonis</name>
    <dbReference type="NCBI Taxonomy" id="72036"/>
    <lineage>
        <taxon>Eukaryota</taxon>
        <taxon>Metazoa</taxon>
        <taxon>Ecdysozoa</taxon>
        <taxon>Arthropoda</taxon>
        <taxon>Crustacea</taxon>
        <taxon>Multicrustacea</taxon>
        <taxon>Hexanauplia</taxon>
        <taxon>Copepoda</taxon>
        <taxon>Siphonostomatoida</taxon>
        <taxon>Caligidae</taxon>
        <taxon>Lepeophtheirus</taxon>
    </lineage>
</organism>
<dbReference type="EMBL" id="HACA01026578">
    <property type="protein sequence ID" value="CDW43939.1"/>
    <property type="molecule type" value="Transcribed_RNA"/>
</dbReference>
<proteinExistence type="predicted"/>
<name>A0A0K2V0D7_LEPSM</name>
<keyword evidence="2" id="KW-0472">Membrane</keyword>
<reference evidence="3" key="1">
    <citation type="submission" date="2014-05" db="EMBL/GenBank/DDBJ databases">
        <authorList>
            <person name="Chronopoulou M."/>
        </authorList>
    </citation>
    <scope>NUCLEOTIDE SEQUENCE</scope>
    <source>
        <tissue evidence="3">Whole organism</tissue>
    </source>
</reference>
<feature type="transmembrane region" description="Helical" evidence="2">
    <location>
        <begin position="20"/>
        <end position="40"/>
    </location>
</feature>
<protein>
    <submittedName>
        <fullName evidence="3">Uncharacterized protein</fullName>
    </submittedName>
</protein>
<dbReference type="OrthoDB" id="10062424at2759"/>
<gene>
    <name evidence="3" type="primary">Dgri\GH24389</name>
</gene>
<feature type="region of interest" description="Disordered" evidence="1">
    <location>
        <begin position="68"/>
        <end position="89"/>
    </location>
</feature>
<keyword evidence="2" id="KW-0812">Transmembrane</keyword>